<keyword evidence="1" id="KW-0175">Coiled coil</keyword>
<evidence type="ECO:0000313" key="3">
    <source>
        <dbReference type="EMBL" id="KAL1555066.1"/>
    </source>
</evidence>
<proteinExistence type="predicted"/>
<dbReference type="EMBL" id="JBEAFC010000006">
    <property type="protein sequence ID" value="KAL1555066.1"/>
    <property type="molecule type" value="Genomic_DNA"/>
</dbReference>
<accession>A0ABD1HF48</accession>
<keyword evidence="4" id="KW-1185">Reference proteome</keyword>
<dbReference type="Pfam" id="PF12776">
    <property type="entry name" value="Myb_DNA-bind_3"/>
    <property type="match status" value="1"/>
</dbReference>
<evidence type="ECO:0000313" key="4">
    <source>
        <dbReference type="Proteomes" id="UP001567538"/>
    </source>
</evidence>
<protein>
    <recommendedName>
        <fullName evidence="2">Myb/SANT-like domain-containing protein</fullName>
    </recommendedName>
</protein>
<organism evidence="3 4">
    <name type="scientific">Salvia divinorum</name>
    <name type="common">Maria pastora</name>
    <name type="synonym">Diviner's sage</name>
    <dbReference type="NCBI Taxonomy" id="28513"/>
    <lineage>
        <taxon>Eukaryota</taxon>
        <taxon>Viridiplantae</taxon>
        <taxon>Streptophyta</taxon>
        <taxon>Embryophyta</taxon>
        <taxon>Tracheophyta</taxon>
        <taxon>Spermatophyta</taxon>
        <taxon>Magnoliopsida</taxon>
        <taxon>eudicotyledons</taxon>
        <taxon>Gunneridae</taxon>
        <taxon>Pentapetalae</taxon>
        <taxon>asterids</taxon>
        <taxon>lamiids</taxon>
        <taxon>Lamiales</taxon>
        <taxon>Lamiaceae</taxon>
        <taxon>Nepetoideae</taxon>
        <taxon>Mentheae</taxon>
        <taxon>Salviinae</taxon>
        <taxon>Salvia</taxon>
        <taxon>Salvia subgen. Calosphace</taxon>
    </lineage>
</organism>
<feature type="domain" description="Myb/SANT-like" evidence="2">
    <location>
        <begin position="16"/>
        <end position="109"/>
    </location>
</feature>
<dbReference type="Proteomes" id="UP001567538">
    <property type="component" value="Unassembled WGS sequence"/>
</dbReference>
<comment type="caution">
    <text evidence="3">The sequence shown here is derived from an EMBL/GenBank/DDBJ whole genome shotgun (WGS) entry which is preliminary data.</text>
</comment>
<gene>
    <name evidence="3" type="ORF">AAHA92_15550</name>
</gene>
<feature type="coiled-coil region" evidence="1">
    <location>
        <begin position="203"/>
        <end position="230"/>
    </location>
</feature>
<dbReference type="AlphaFoldDB" id="A0ABD1HF48"/>
<name>A0ABD1HF48_SALDI</name>
<dbReference type="InterPro" id="IPR024752">
    <property type="entry name" value="Myb/SANT-like_dom"/>
</dbReference>
<evidence type="ECO:0000256" key="1">
    <source>
        <dbReference type="SAM" id="Coils"/>
    </source>
</evidence>
<evidence type="ECO:0000259" key="2">
    <source>
        <dbReference type="Pfam" id="PF12776"/>
    </source>
</evidence>
<sequence length="274" mass="31682">MGTKIPRQALFFYKSNWTVEADSMMLSVVVNARNKTGWGGSVIPINVLEEAADAMTAGFSVPFTWRDLYIHFQFFEQRYIAFKVVLDTSGVIWDMHSNVVTTEETVWKEIIKKNNLGATYYYSMEPEFLRLKFLFGPQGLKQESNSDVIVISDTTIPVEDENEEKHQTEWFYDMTAAMSESVNSPLLVNAPKMRRKLFVSDGYGQLSNETMQLNNERDSEEELVPKLEKRFPLRTKKRRTTRPLHPMQANVVQHSHSSQYLFNDRSMLLSCPNP</sequence>
<reference evidence="3 4" key="1">
    <citation type="submission" date="2024-06" db="EMBL/GenBank/DDBJ databases">
        <title>A chromosome level genome sequence of Diviner's sage (Salvia divinorum).</title>
        <authorList>
            <person name="Ford S.A."/>
            <person name="Ro D.-K."/>
            <person name="Ness R.W."/>
            <person name="Phillips M.A."/>
        </authorList>
    </citation>
    <scope>NUCLEOTIDE SEQUENCE [LARGE SCALE GENOMIC DNA]</scope>
    <source>
        <strain evidence="3">SAF-2024a</strain>
        <tissue evidence="3">Leaf</tissue>
    </source>
</reference>